<comment type="similarity">
    <text evidence="1 6">Belongs to the polypeptide deformylase family.</text>
</comment>
<comment type="catalytic activity">
    <reaction evidence="6">
        <text>N-terminal N-formyl-L-methionyl-[peptide] + H2O = N-terminal L-methionyl-[peptide] + formate</text>
        <dbReference type="Rhea" id="RHEA:24420"/>
        <dbReference type="Rhea" id="RHEA-COMP:10639"/>
        <dbReference type="Rhea" id="RHEA-COMP:10640"/>
        <dbReference type="ChEBI" id="CHEBI:15377"/>
        <dbReference type="ChEBI" id="CHEBI:15740"/>
        <dbReference type="ChEBI" id="CHEBI:49298"/>
        <dbReference type="ChEBI" id="CHEBI:64731"/>
        <dbReference type="EC" id="3.5.1.88"/>
    </reaction>
</comment>
<gene>
    <name evidence="6 7" type="primary">def</name>
    <name evidence="7" type="ORF">GCM10007173_23810</name>
</gene>
<evidence type="ECO:0000313" key="8">
    <source>
        <dbReference type="Proteomes" id="UP000606115"/>
    </source>
</evidence>
<evidence type="ECO:0000256" key="4">
    <source>
        <dbReference type="ARBA" id="ARBA00022917"/>
    </source>
</evidence>
<comment type="caution">
    <text evidence="7">The sequence shown here is derived from an EMBL/GenBank/DDBJ whole genome shotgun (WGS) entry which is preliminary data.</text>
</comment>
<dbReference type="InterPro" id="IPR036821">
    <property type="entry name" value="Peptide_deformylase_sf"/>
</dbReference>
<dbReference type="EMBL" id="BMKX01000006">
    <property type="protein sequence ID" value="GGJ64110.1"/>
    <property type="molecule type" value="Genomic_DNA"/>
</dbReference>
<organism evidence="7 8">
    <name type="scientific">Glutamicibacter ardleyensis</name>
    <dbReference type="NCBI Taxonomy" id="225894"/>
    <lineage>
        <taxon>Bacteria</taxon>
        <taxon>Bacillati</taxon>
        <taxon>Actinomycetota</taxon>
        <taxon>Actinomycetes</taxon>
        <taxon>Micrococcales</taxon>
        <taxon>Micrococcaceae</taxon>
        <taxon>Glutamicibacter</taxon>
    </lineage>
</organism>
<dbReference type="HAMAP" id="MF_00163">
    <property type="entry name" value="Pep_deformylase"/>
    <property type="match status" value="1"/>
</dbReference>
<evidence type="ECO:0000256" key="6">
    <source>
        <dbReference type="HAMAP-Rule" id="MF_00163"/>
    </source>
</evidence>
<keyword evidence="8" id="KW-1185">Reference proteome</keyword>
<dbReference type="PANTHER" id="PTHR10458">
    <property type="entry name" value="PEPTIDE DEFORMYLASE"/>
    <property type="match status" value="1"/>
</dbReference>
<evidence type="ECO:0000256" key="3">
    <source>
        <dbReference type="ARBA" id="ARBA00022801"/>
    </source>
</evidence>
<keyword evidence="4 6" id="KW-0648">Protein biosynthesis</keyword>
<evidence type="ECO:0000256" key="5">
    <source>
        <dbReference type="ARBA" id="ARBA00023004"/>
    </source>
</evidence>
<keyword evidence="3 6" id="KW-0378">Hydrolase</keyword>
<keyword evidence="2 6" id="KW-0479">Metal-binding</keyword>
<evidence type="ECO:0000256" key="2">
    <source>
        <dbReference type="ARBA" id="ARBA00022723"/>
    </source>
</evidence>
<dbReference type="PANTHER" id="PTHR10458:SF2">
    <property type="entry name" value="PEPTIDE DEFORMYLASE, MITOCHONDRIAL"/>
    <property type="match status" value="1"/>
</dbReference>
<sequence length="252" mass="27979">MTASESAENPWASELSVGVYTISLAAHTVARELLMDCCSGTNKISRETIGEDFLAPWERTYHVPIRQITVYGEPVLHRRAAEVTEFDDQLRQLVADMHATMDAAHGVGLAAPQIGVGLRIFTYIYADQDTAPERGVLINPVLTLSKVSQATPDPDEEAEGCLSVPGLNFPLKRAEYAKVEGFDEFGKPVSFEATGWFARILQHEFDHLDGLLYVDKLVPRWDKRWLKAKKSLGWGVPGITWLPGTDEDPFGH</sequence>
<name>A0ABQ2DMD1_9MICC</name>
<feature type="binding site" evidence="6">
    <location>
        <position position="161"/>
    </location>
    <ligand>
        <name>Fe cation</name>
        <dbReference type="ChEBI" id="CHEBI:24875"/>
    </ligand>
</feature>
<dbReference type="Proteomes" id="UP000606115">
    <property type="component" value="Unassembled WGS sequence"/>
</dbReference>
<dbReference type="InterPro" id="IPR023635">
    <property type="entry name" value="Peptide_deformylase"/>
</dbReference>
<keyword evidence="5 6" id="KW-0408">Iron</keyword>
<dbReference type="Pfam" id="PF01327">
    <property type="entry name" value="Pep_deformylase"/>
    <property type="match status" value="1"/>
</dbReference>
<protein>
    <recommendedName>
        <fullName evidence="6">Peptide deformylase</fullName>
        <shortName evidence="6">PDF</shortName>
        <ecNumber evidence="6">3.5.1.88</ecNumber>
    </recommendedName>
    <alternativeName>
        <fullName evidence="6">Polypeptide deformylase</fullName>
    </alternativeName>
</protein>
<dbReference type="EC" id="3.5.1.88" evidence="6"/>
<dbReference type="Gene3D" id="3.90.45.10">
    <property type="entry name" value="Peptide deformylase"/>
    <property type="match status" value="1"/>
</dbReference>
<feature type="binding site" evidence="6">
    <location>
        <position position="207"/>
    </location>
    <ligand>
        <name>Fe cation</name>
        <dbReference type="ChEBI" id="CHEBI:24875"/>
    </ligand>
</feature>
<dbReference type="CDD" id="cd00487">
    <property type="entry name" value="Pep_deformylase"/>
    <property type="match status" value="1"/>
</dbReference>
<feature type="active site" evidence="6">
    <location>
        <position position="204"/>
    </location>
</feature>
<accession>A0ABQ2DMD1</accession>
<comment type="function">
    <text evidence="6">Removes the formyl group from the N-terminal Met of newly synthesized proteins. Requires at least a dipeptide for an efficient rate of reaction. N-terminal L-methionine is a prerequisite for activity but the enzyme has broad specificity at other positions.</text>
</comment>
<reference evidence="8" key="1">
    <citation type="journal article" date="2019" name="Int. J. Syst. Evol. Microbiol.">
        <title>The Global Catalogue of Microorganisms (GCM) 10K type strain sequencing project: providing services to taxonomists for standard genome sequencing and annotation.</title>
        <authorList>
            <consortium name="The Broad Institute Genomics Platform"/>
            <consortium name="The Broad Institute Genome Sequencing Center for Infectious Disease"/>
            <person name="Wu L."/>
            <person name="Ma J."/>
        </authorList>
    </citation>
    <scope>NUCLEOTIDE SEQUENCE [LARGE SCALE GENOMIC DNA]</scope>
    <source>
        <strain evidence="8">CGMCC 1.3685</strain>
    </source>
</reference>
<feature type="binding site" evidence="6">
    <location>
        <position position="203"/>
    </location>
    <ligand>
        <name>Fe cation</name>
        <dbReference type="ChEBI" id="CHEBI:24875"/>
    </ligand>
</feature>
<dbReference type="NCBIfam" id="NF001159">
    <property type="entry name" value="PRK00150.1-3"/>
    <property type="match status" value="1"/>
</dbReference>
<comment type="cofactor">
    <cofactor evidence="6">
        <name>Fe(2+)</name>
        <dbReference type="ChEBI" id="CHEBI:29033"/>
    </cofactor>
    <text evidence="6">Binds 1 Fe(2+) ion.</text>
</comment>
<dbReference type="SUPFAM" id="SSF56420">
    <property type="entry name" value="Peptide deformylase"/>
    <property type="match status" value="1"/>
</dbReference>
<proteinExistence type="inferred from homology"/>
<dbReference type="NCBIfam" id="TIGR00079">
    <property type="entry name" value="pept_deformyl"/>
    <property type="match status" value="1"/>
</dbReference>
<dbReference type="PRINTS" id="PR01576">
    <property type="entry name" value="PDEFORMYLASE"/>
</dbReference>
<evidence type="ECO:0000313" key="7">
    <source>
        <dbReference type="EMBL" id="GGJ64110.1"/>
    </source>
</evidence>
<evidence type="ECO:0000256" key="1">
    <source>
        <dbReference type="ARBA" id="ARBA00010759"/>
    </source>
</evidence>